<reference evidence="5" key="1">
    <citation type="journal article" date="2019" name="Int. J. Syst. Evol. Microbiol.">
        <title>The Global Catalogue of Microorganisms (GCM) 10K type strain sequencing project: providing services to taxonomists for standard genome sequencing and annotation.</title>
        <authorList>
            <consortium name="The Broad Institute Genomics Platform"/>
            <consortium name="The Broad Institute Genome Sequencing Center for Infectious Disease"/>
            <person name="Wu L."/>
            <person name="Ma J."/>
        </authorList>
    </citation>
    <scope>NUCLEOTIDE SEQUENCE [LARGE SCALE GENOMIC DNA]</scope>
    <source>
        <strain evidence="5">IBRC-M 10906</strain>
    </source>
</reference>
<feature type="transmembrane region" description="Helical" evidence="2">
    <location>
        <begin position="64"/>
        <end position="87"/>
    </location>
</feature>
<sequence length="161" mass="17358">MTQPPTWWQPPGPQGHPHTGPQHVQQHAQPQQPNYGGSLSSQYGGLGAFEQSPRSKPARSRKPLVIGLVVVVLLAGGGVAAWLLGAFRDDVLDQESLQNGVATVLRDSYGEHDVRAVSCPADQEIRAGHTFECTVDIGDRRAGVPIRVLNDKPEYEVGAPR</sequence>
<protein>
    <submittedName>
        <fullName evidence="4">DUF4333 domain-containing protein</fullName>
    </submittedName>
</protein>
<feature type="region of interest" description="Disordered" evidence="1">
    <location>
        <begin position="1"/>
        <end position="58"/>
    </location>
</feature>
<evidence type="ECO:0000313" key="4">
    <source>
        <dbReference type="EMBL" id="MFD2797827.1"/>
    </source>
</evidence>
<keyword evidence="2" id="KW-1133">Transmembrane helix</keyword>
<dbReference type="Pfam" id="PF14230">
    <property type="entry name" value="DUF4333"/>
    <property type="match status" value="1"/>
</dbReference>
<proteinExistence type="predicted"/>
<keyword evidence="2" id="KW-0812">Transmembrane</keyword>
<feature type="domain" description="DUF4333" evidence="3">
    <location>
        <begin position="78"/>
        <end position="151"/>
    </location>
</feature>
<dbReference type="RefSeq" id="WP_377387083.1">
    <property type="nucleotide sequence ID" value="NZ_JBHSAN010000008.1"/>
</dbReference>
<keyword evidence="2" id="KW-0472">Membrane</keyword>
<evidence type="ECO:0000256" key="2">
    <source>
        <dbReference type="SAM" id="Phobius"/>
    </source>
</evidence>
<evidence type="ECO:0000259" key="3">
    <source>
        <dbReference type="Pfam" id="PF14230"/>
    </source>
</evidence>
<organism evidence="4 5">
    <name type="scientific">Prauserella oleivorans</name>
    <dbReference type="NCBI Taxonomy" id="1478153"/>
    <lineage>
        <taxon>Bacteria</taxon>
        <taxon>Bacillati</taxon>
        <taxon>Actinomycetota</taxon>
        <taxon>Actinomycetes</taxon>
        <taxon>Pseudonocardiales</taxon>
        <taxon>Pseudonocardiaceae</taxon>
        <taxon>Prauserella</taxon>
    </lineage>
</organism>
<evidence type="ECO:0000256" key="1">
    <source>
        <dbReference type="SAM" id="MobiDB-lite"/>
    </source>
</evidence>
<name>A0ABW5W3T7_9PSEU</name>
<keyword evidence="5" id="KW-1185">Reference proteome</keyword>
<dbReference type="InterPro" id="IPR025637">
    <property type="entry name" value="DUF4333"/>
</dbReference>
<dbReference type="EMBL" id="JBHUOF010000001">
    <property type="protein sequence ID" value="MFD2797827.1"/>
    <property type="molecule type" value="Genomic_DNA"/>
</dbReference>
<accession>A0ABW5W3T7</accession>
<comment type="caution">
    <text evidence="4">The sequence shown here is derived from an EMBL/GenBank/DDBJ whole genome shotgun (WGS) entry which is preliminary data.</text>
</comment>
<feature type="compositionally biased region" description="Low complexity" evidence="1">
    <location>
        <begin position="15"/>
        <end position="43"/>
    </location>
</feature>
<dbReference type="Proteomes" id="UP001597478">
    <property type="component" value="Unassembled WGS sequence"/>
</dbReference>
<evidence type="ECO:0000313" key="5">
    <source>
        <dbReference type="Proteomes" id="UP001597478"/>
    </source>
</evidence>
<gene>
    <name evidence="4" type="ORF">ACFS2C_00270</name>
</gene>